<proteinExistence type="predicted"/>
<dbReference type="Proteomes" id="UP000694044">
    <property type="component" value="Unassembled WGS sequence"/>
</dbReference>
<evidence type="ECO:0000313" key="2">
    <source>
        <dbReference type="Proteomes" id="UP000694044"/>
    </source>
</evidence>
<protein>
    <submittedName>
        <fullName evidence="1">Uncharacterized protein</fullName>
    </submittedName>
</protein>
<gene>
    <name evidence="1" type="ORF">PHYPSEUDO_005206</name>
</gene>
<evidence type="ECO:0000313" key="1">
    <source>
        <dbReference type="EMBL" id="KAG7382130.1"/>
    </source>
</evidence>
<keyword evidence="2" id="KW-1185">Reference proteome</keyword>
<comment type="caution">
    <text evidence="1">The sequence shown here is derived from an EMBL/GenBank/DDBJ whole genome shotgun (WGS) entry which is preliminary data.</text>
</comment>
<reference evidence="1" key="1">
    <citation type="submission" date="2021-02" db="EMBL/GenBank/DDBJ databases">
        <authorList>
            <person name="Palmer J.M."/>
        </authorList>
    </citation>
    <scope>NUCLEOTIDE SEQUENCE</scope>
    <source>
        <strain evidence="1">SCRP734</strain>
    </source>
</reference>
<organism evidence="1 2">
    <name type="scientific">Phytophthora pseudosyringae</name>
    <dbReference type="NCBI Taxonomy" id="221518"/>
    <lineage>
        <taxon>Eukaryota</taxon>
        <taxon>Sar</taxon>
        <taxon>Stramenopiles</taxon>
        <taxon>Oomycota</taxon>
        <taxon>Peronosporomycetes</taxon>
        <taxon>Peronosporales</taxon>
        <taxon>Peronosporaceae</taxon>
        <taxon>Phytophthora</taxon>
    </lineage>
</organism>
<accession>A0A8T1VQ57</accession>
<sequence length="114" mass="13167">MGEIRPVCENLYARLYNLQNELQFLENKSRVLSTHSQTKYTNTMDKFLRFLGKNSGKSPVYHVIKQNLVARELKSLHEDVSWLFFELLDVAPVDQVGRRLSSTGNSASYCTPRQ</sequence>
<dbReference type="EMBL" id="JAGDFM010000219">
    <property type="protein sequence ID" value="KAG7382130.1"/>
    <property type="molecule type" value="Genomic_DNA"/>
</dbReference>
<name>A0A8T1VQ57_9STRA</name>
<dbReference type="AlphaFoldDB" id="A0A8T1VQ57"/>